<dbReference type="InterPro" id="IPR007627">
    <property type="entry name" value="RNA_pol_sigma70_r2"/>
</dbReference>
<evidence type="ECO:0000259" key="6">
    <source>
        <dbReference type="Pfam" id="PF08281"/>
    </source>
</evidence>
<evidence type="ECO:0000313" key="8">
    <source>
        <dbReference type="Proteomes" id="UP001144256"/>
    </source>
</evidence>
<keyword evidence="4" id="KW-0804">Transcription</keyword>
<dbReference type="Gene3D" id="1.10.10.10">
    <property type="entry name" value="Winged helix-like DNA-binding domain superfamily/Winged helix DNA-binding domain"/>
    <property type="match status" value="1"/>
</dbReference>
<dbReference type="NCBIfam" id="TIGR02937">
    <property type="entry name" value="sigma70-ECF"/>
    <property type="match status" value="1"/>
</dbReference>
<accession>A0A9W6DF63</accession>
<comment type="similarity">
    <text evidence="1">Belongs to the sigma-70 factor family. ECF subfamily.</text>
</comment>
<dbReference type="RefSeq" id="WP_281816249.1">
    <property type="nucleotide sequence ID" value="NZ_BRLB01000008.1"/>
</dbReference>
<evidence type="ECO:0000259" key="5">
    <source>
        <dbReference type="Pfam" id="PF04542"/>
    </source>
</evidence>
<dbReference type="Gene3D" id="1.10.1740.10">
    <property type="match status" value="1"/>
</dbReference>
<dbReference type="CDD" id="cd06171">
    <property type="entry name" value="Sigma70_r4"/>
    <property type="match status" value="1"/>
</dbReference>
<dbReference type="InterPro" id="IPR013324">
    <property type="entry name" value="RNA_pol_sigma_r3/r4-like"/>
</dbReference>
<organism evidence="7 8">
    <name type="scientific">Vallitalea longa</name>
    <dbReference type="NCBI Taxonomy" id="2936439"/>
    <lineage>
        <taxon>Bacteria</taxon>
        <taxon>Bacillati</taxon>
        <taxon>Bacillota</taxon>
        <taxon>Clostridia</taxon>
        <taxon>Lachnospirales</taxon>
        <taxon>Vallitaleaceae</taxon>
        <taxon>Vallitalea</taxon>
    </lineage>
</organism>
<proteinExistence type="inferred from homology"/>
<dbReference type="InterPro" id="IPR013325">
    <property type="entry name" value="RNA_pol_sigma_r2"/>
</dbReference>
<feature type="domain" description="RNA polymerase sigma factor 70 region 4 type 2" evidence="6">
    <location>
        <begin position="104"/>
        <end position="152"/>
    </location>
</feature>
<dbReference type="GO" id="GO:0006352">
    <property type="term" value="P:DNA-templated transcription initiation"/>
    <property type="evidence" value="ECO:0007669"/>
    <property type="project" value="InterPro"/>
</dbReference>
<dbReference type="InterPro" id="IPR013249">
    <property type="entry name" value="RNA_pol_sigma70_r4_t2"/>
</dbReference>
<feature type="domain" description="RNA polymerase sigma-70 region 2" evidence="5">
    <location>
        <begin position="16"/>
        <end position="82"/>
    </location>
</feature>
<dbReference type="InterPro" id="IPR039425">
    <property type="entry name" value="RNA_pol_sigma-70-like"/>
</dbReference>
<dbReference type="PANTHER" id="PTHR43133">
    <property type="entry name" value="RNA POLYMERASE ECF-TYPE SIGMA FACTO"/>
    <property type="match status" value="1"/>
</dbReference>
<protein>
    <submittedName>
        <fullName evidence="7">RNA polymerase sigma factor SigV</fullName>
    </submittedName>
</protein>
<dbReference type="GO" id="GO:0016987">
    <property type="term" value="F:sigma factor activity"/>
    <property type="evidence" value="ECO:0007669"/>
    <property type="project" value="UniProtKB-KW"/>
</dbReference>
<dbReference type="EMBL" id="BRLB01000008">
    <property type="protein sequence ID" value="GKX30240.1"/>
    <property type="molecule type" value="Genomic_DNA"/>
</dbReference>
<sequence length="164" mass="19272">MSTFNNDHYNKLVEFIKIHQDDFYRLAYSYVHNRDSALDIVQESIYKSLTSIDKLKNINKIKAWMFSIIINTSISFLRKNKRLIITNNIPEAVQYQNIDIADKMDLHQAIERLDMKYKTVIILRYFQGLKINEIADITGVNVNTVKSRLYSGINRLKVILNKRG</sequence>
<dbReference type="SUPFAM" id="SSF88946">
    <property type="entry name" value="Sigma2 domain of RNA polymerase sigma factors"/>
    <property type="match status" value="1"/>
</dbReference>
<evidence type="ECO:0000313" key="7">
    <source>
        <dbReference type="EMBL" id="GKX30240.1"/>
    </source>
</evidence>
<keyword evidence="3" id="KW-0731">Sigma factor</keyword>
<evidence type="ECO:0000256" key="3">
    <source>
        <dbReference type="ARBA" id="ARBA00023082"/>
    </source>
</evidence>
<name>A0A9W6DF63_9FIRM</name>
<keyword evidence="2" id="KW-0805">Transcription regulation</keyword>
<dbReference type="InterPro" id="IPR014284">
    <property type="entry name" value="RNA_pol_sigma-70_dom"/>
</dbReference>
<dbReference type="SUPFAM" id="SSF88659">
    <property type="entry name" value="Sigma3 and sigma4 domains of RNA polymerase sigma factors"/>
    <property type="match status" value="1"/>
</dbReference>
<gene>
    <name evidence="7" type="primary">sigV</name>
    <name evidence="7" type="ORF">SH1V18_27200</name>
</gene>
<evidence type="ECO:0000256" key="1">
    <source>
        <dbReference type="ARBA" id="ARBA00010641"/>
    </source>
</evidence>
<dbReference type="Pfam" id="PF08281">
    <property type="entry name" value="Sigma70_r4_2"/>
    <property type="match status" value="1"/>
</dbReference>
<dbReference type="AlphaFoldDB" id="A0A9W6DF63"/>
<comment type="caution">
    <text evidence="7">The sequence shown here is derived from an EMBL/GenBank/DDBJ whole genome shotgun (WGS) entry which is preliminary data.</text>
</comment>
<evidence type="ECO:0000256" key="4">
    <source>
        <dbReference type="ARBA" id="ARBA00023163"/>
    </source>
</evidence>
<reference evidence="7" key="1">
    <citation type="submission" date="2022-06" db="EMBL/GenBank/DDBJ databases">
        <title>Vallitalea longa sp. nov., an anaerobic bacterium isolated from marine sediment.</title>
        <authorList>
            <person name="Hirano S."/>
            <person name="Terahara T."/>
            <person name="Mori K."/>
            <person name="Hamada M."/>
            <person name="Matsumoto R."/>
            <person name="Kobayashi T."/>
        </authorList>
    </citation>
    <scope>NUCLEOTIDE SEQUENCE</scope>
    <source>
        <strain evidence="7">SH18-1</strain>
    </source>
</reference>
<dbReference type="Pfam" id="PF04542">
    <property type="entry name" value="Sigma70_r2"/>
    <property type="match status" value="1"/>
</dbReference>
<keyword evidence="8" id="KW-1185">Reference proteome</keyword>
<dbReference type="Proteomes" id="UP001144256">
    <property type="component" value="Unassembled WGS sequence"/>
</dbReference>
<dbReference type="InterPro" id="IPR036388">
    <property type="entry name" value="WH-like_DNA-bd_sf"/>
</dbReference>
<evidence type="ECO:0000256" key="2">
    <source>
        <dbReference type="ARBA" id="ARBA00023015"/>
    </source>
</evidence>
<dbReference type="PANTHER" id="PTHR43133:SF60">
    <property type="entry name" value="RNA POLYMERASE SIGMA FACTOR SIGV"/>
    <property type="match status" value="1"/>
</dbReference>
<dbReference type="GO" id="GO:0003677">
    <property type="term" value="F:DNA binding"/>
    <property type="evidence" value="ECO:0007669"/>
    <property type="project" value="InterPro"/>
</dbReference>